<reference evidence="2" key="1">
    <citation type="submission" date="2022-12" db="EMBL/GenBank/DDBJ databases">
        <title>Reference genome sequencing for broad-spectrum identification of bacterial and archaeal isolates by mass spectrometry.</title>
        <authorList>
            <person name="Sekiguchi Y."/>
            <person name="Tourlousse D.M."/>
        </authorList>
    </citation>
    <scope>NUCLEOTIDE SEQUENCE</scope>
    <source>
        <strain evidence="2">301</strain>
    </source>
</reference>
<dbReference type="GeneID" id="95762337"/>
<protein>
    <submittedName>
        <fullName evidence="2">Repressor</fullName>
    </submittedName>
</protein>
<dbReference type="Proteomes" id="UP001144397">
    <property type="component" value="Unassembled WGS sequence"/>
</dbReference>
<proteinExistence type="predicted"/>
<feature type="domain" description="Peptidase S24/S26A/S26B/S26C" evidence="1">
    <location>
        <begin position="143"/>
        <end position="212"/>
    </location>
</feature>
<dbReference type="AlphaFoldDB" id="A0A9W6FJ47"/>
<dbReference type="InterPro" id="IPR001387">
    <property type="entry name" value="Cro/C1-type_HTH"/>
</dbReference>
<dbReference type="SUPFAM" id="SSF51306">
    <property type="entry name" value="LexA/Signal peptidase"/>
    <property type="match status" value="1"/>
</dbReference>
<evidence type="ECO:0000313" key="2">
    <source>
        <dbReference type="EMBL" id="GLI21871.1"/>
    </source>
</evidence>
<gene>
    <name evidence="2" type="ORF">XFLAVUS301_15450</name>
</gene>
<dbReference type="InterPro" id="IPR039418">
    <property type="entry name" value="LexA-like"/>
</dbReference>
<sequence length="239" mass="26036">MEKDPVKIAQGKRLAEARKLAGYRSAREAALENNWPESSYRAHEGGTRTIGQNDAERYAKRFGNTTAEHILFGSGGIDAAAPPAKQAMPEPNATYPLPVTFPHKKLPVYGHAAGGMDDDGKFILNGQKIADVLCPPALENVVGAYAVYHTGDSMLPRYEPGDLLTIHPGLPVKKGDYVLVQIRGEDGDPPYGYVKRFVTKNAKELVLEQLNPPDGHSHTLRFPADRVLTVHRIFSSGIG</sequence>
<dbReference type="CDD" id="cd06529">
    <property type="entry name" value="S24_LexA-like"/>
    <property type="match status" value="1"/>
</dbReference>
<accession>A0A9W6FJ47</accession>
<name>A0A9W6FJ47_XANFL</name>
<organism evidence="2 3">
    <name type="scientific">Xanthobacter flavus</name>
    <dbReference type="NCBI Taxonomy" id="281"/>
    <lineage>
        <taxon>Bacteria</taxon>
        <taxon>Pseudomonadati</taxon>
        <taxon>Pseudomonadota</taxon>
        <taxon>Alphaproteobacteria</taxon>
        <taxon>Hyphomicrobiales</taxon>
        <taxon>Xanthobacteraceae</taxon>
        <taxon>Xanthobacter</taxon>
    </lineage>
</organism>
<evidence type="ECO:0000259" key="1">
    <source>
        <dbReference type="Pfam" id="PF00717"/>
    </source>
</evidence>
<dbReference type="EMBL" id="BSDO01000002">
    <property type="protein sequence ID" value="GLI21871.1"/>
    <property type="molecule type" value="Genomic_DNA"/>
</dbReference>
<evidence type="ECO:0000313" key="3">
    <source>
        <dbReference type="Proteomes" id="UP001144397"/>
    </source>
</evidence>
<dbReference type="CDD" id="cd00093">
    <property type="entry name" value="HTH_XRE"/>
    <property type="match status" value="1"/>
</dbReference>
<dbReference type="InterPro" id="IPR015927">
    <property type="entry name" value="Peptidase_S24_S26A/B/C"/>
</dbReference>
<comment type="caution">
    <text evidence="2">The sequence shown here is derived from an EMBL/GenBank/DDBJ whole genome shotgun (WGS) entry which is preliminary data.</text>
</comment>
<dbReference type="Pfam" id="PF00717">
    <property type="entry name" value="Peptidase_S24"/>
    <property type="match status" value="1"/>
</dbReference>
<dbReference type="InterPro" id="IPR036286">
    <property type="entry name" value="LexA/Signal_pep-like_sf"/>
</dbReference>
<dbReference type="RefSeq" id="WP_281806789.1">
    <property type="nucleotide sequence ID" value="NZ_BSDO01000002.1"/>
</dbReference>
<dbReference type="Gene3D" id="2.10.109.10">
    <property type="entry name" value="Umud Fragment, subunit A"/>
    <property type="match status" value="1"/>
</dbReference>